<evidence type="ECO:0000313" key="4">
    <source>
        <dbReference type="Proteomes" id="UP000189777"/>
    </source>
</evidence>
<accession>A0A1T5LJX6</accession>
<protein>
    <submittedName>
        <fullName evidence="3">Uncharacterized protein</fullName>
    </submittedName>
</protein>
<evidence type="ECO:0000313" key="3">
    <source>
        <dbReference type="EMBL" id="SKC76297.1"/>
    </source>
</evidence>
<reference evidence="3 4" key="1">
    <citation type="submission" date="2017-02" db="EMBL/GenBank/DDBJ databases">
        <authorList>
            <person name="Peterson S.W."/>
        </authorList>
    </citation>
    <scope>NUCLEOTIDE SEQUENCE [LARGE SCALE GENOMIC DNA]</scope>
    <source>
        <strain evidence="3 4">DSM 21481</strain>
    </source>
</reference>
<dbReference type="RefSeq" id="WP_079575925.1">
    <property type="nucleotide sequence ID" value="NZ_FUZQ01000006.1"/>
</dbReference>
<keyword evidence="4" id="KW-1185">Reference proteome</keyword>
<name>A0A1T5LJX6_9MICO</name>
<dbReference type="STRING" id="526729.SAMN04324258_3571"/>
<sequence length="161" mass="16454">MQARAVTVVALVTTALLAEPLAAVGAPALAAPATAATSAGVAAGPRDPVLDGRAVEDSAVDDVVRWQSAVPGPDLSRAGVRAQTDRSVHRVDVAVATPHWMSRTRAGQLVRDADVDALLAKVSAYWSSSRAAACGSCAARTSSASTRATGRARRRAASSRR</sequence>
<feature type="chain" id="PRO_5039691305" evidence="2">
    <location>
        <begin position="31"/>
        <end position="161"/>
    </location>
</feature>
<evidence type="ECO:0000256" key="2">
    <source>
        <dbReference type="SAM" id="SignalP"/>
    </source>
</evidence>
<dbReference type="Proteomes" id="UP000189777">
    <property type="component" value="Unassembled WGS sequence"/>
</dbReference>
<evidence type="ECO:0000256" key="1">
    <source>
        <dbReference type="SAM" id="MobiDB-lite"/>
    </source>
</evidence>
<dbReference type="AlphaFoldDB" id="A0A1T5LJX6"/>
<gene>
    <name evidence="3" type="ORF">SAMN04324258_3571</name>
</gene>
<feature type="region of interest" description="Disordered" evidence="1">
    <location>
        <begin position="138"/>
        <end position="161"/>
    </location>
</feature>
<feature type="compositionally biased region" description="Basic residues" evidence="1">
    <location>
        <begin position="150"/>
        <end position="161"/>
    </location>
</feature>
<proteinExistence type="predicted"/>
<keyword evidence="2" id="KW-0732">Signal</keyword>
<feature type="compositionally biased region" description="Low complexity" evidence="1">
    <location>
        <begin position="138"/>
        <end position="149"/>
    </location>
</feature>
<feature type="signal peptide" evidence="2">
    <location>
        <begin position="1"/>
        <end position="30"/>
    </location>
</feature>
<dbReference type="EMBL" id="FUZQ01000006">
    <property type="protein sequence ID" value="SKC76297.1"/>
    <property type="molecule type" value="Genomic_DNA"/>
</dbReference>
<organism evidence="3 4">
    <name type="scientific">Krasilnikoviella flava</name>
    <dbReference type="NCBI Taxonomy" id="526729"/>
    <lineage>
        <taxon>Bacteria</taxon>
        <taxon>Bacillati</taxon>
        <taxon>Actinomycetota</taxon>
        <taxon>Actinomycetes</taxon>
        <taxon>Micrococcales</taxon>
        <taxon>Promicromonosporaceae</taxon>
        <taxon>Krasilnikoviella</taxon>
    </lineage>
</organism>